<dbReference type="Gene3D" id="3.20.20.80">
    <property type="entry name" value="Glycosidases"/>
    <property type="match status" value="2"/>
</dbReference>
<dbReference type="InterPro" id="IPR017853">
    <property type="entry name" value="GH"/>
</dbReference>
<dbReference type="Proteomes" id="UP001232536">
    <property type="component" value="Unassembled WGS sequence"/>
</dbReference>
<feature type="domain" description="Glycoside hydrolase family 31 N-terminal" evidence="6">
    <location>
        <begin position="32"/>
        <end position="222"/>
    </location>
</feature>
<dbReference type="EMBL" id="JAUQYP010000001">
    <property type="protein sequence ID" value="MDO8106977.1"/>
    <property type="molecule type" value="Genomic_DNA"/>
</dbReference>
<dbReference type="SUPFAM" id="SSF51445">
    <property type="entry name" value="(Trans)glycosidases"/>
    <property type="match status" value="1"/>
</dbReference>
<comment type="caution">
    <text evidence="8">The sequence shown here is derived from an EMBL/GenBank/DDBJ whole genome shotgun (WGS) entry which is preliminary data.</text>
</comment>
<dbReference type="Gene3D" id="2.60.40.1180">
    <property type="entry name" value="Golgi alpha-mannosidase II"/>
    <property type="match status" value="2"/>
</dbReference>
<dbReference type="InterPro" id="IPR011013">
    <property type="entry name" value="Gal_mutarotase_sf_dom"/>
</dbReference>
<dbReference type="PANTHER" id="PTHR22762">
    <property type="entry name" value="ALPHA-GLUCOSIDASE"/>
    <property type="match status" value="1"/>
</dbReference>
<dbReference type="InterPro" id="IPR000322">
    <property type="entry name" value="Glyco_hydro_31_TIM"/>
</dbReference>
<evidence type="ECO:0000256" key="4">
    <source>
        <dbReference type="RuleBase" id="RU361185"/>
    </source>
</evidence>
<evidence type="ECO:0000313" key="9">
    <source>
        <dbReference type="Proteomes" id="UP001232536"/>
    </source>
</evidence>
<dbReference type="PANTHER" id="PTHR22762:SF166">
    <property type="entry name" value="ALPHA-GLUCOSIDASE"/>
    <property type="match status" value="1"/>
</dbReference>
<dbReference type="CDD" id="cd14752">
    <property type="entry name" value="GH31_N"/>
    <property type="match status" value="1"/>
</dbReference>
<evidence type="ECO:0000256" key="3">
    <source>
        <dbReference type="ARBA" id="ARBA00023295"/>
    </source>
</evidence>
<comment type="similarity">
    <text evidence="1 4">Belongs to the glycosyl hydrolase 31 family.</text>
</comment>
<dbReference type="CDD" id="cd06604">
    <property type="entry name" value="GH31_glucosidase_II_MalA"/>
    <property type="match status" value="1"/>
</dbReference>
<dbReference type="Gene3D" id="2.60.40.1760">
    <property type="entry name" value="glycosyl hydrolase (family 31)"/>
    <property type="match status" value="1"/>
</dbReference>
<dbReference type="SUPFAM" id="SSF51011">
    <property type="entry name" value="Glycosyl hydrolase domain"/>
    <property type="match status" value="1"/>
</dbReference>
<protein>
    <submittedName>
        <fullName evidence="8">Glycoside hydrolase family 31 protein</fullName>
    </submittedName>
</protein>
<dbReference type="Pfam" id="PF21365">
    <property type="entry name" value="Glyco_hydro_31_3rd"/>
    <property type="match status" value="1"/>
</dbReference>
<evidence type="ECO:0000313" key="8">
    <source>
        <dbReference type="EMBL" id="MDO8106977.1"/>
    </source>
</evidence>
<sequence length="804" mass="88302">MSTLADFRRFTAVDSVRPAVRGLRARVGGEHLEIDAVRDDVVRIRLSRGGTFDEPPTYAVVAEPLDVEVRTEVGDDGAVLATGRLVVRLELDPFTLTVDRTDGTRVLRTHLADDGTPWTYATLNDAWVSRRDLGAGQVYGLGERTGPGDRRGRELVGWNVDVLDPHRTAEFTARWPAGDPRGDRMSTSFDPYYLHVPFWYHRDETGAAAGFFLDNAYRARFDLTGAEADLEIAVDGGQWCEYVIAGPAMPDVLEAYTWLTGRAPLPPLWALGHHQCRWHDYTQDEVVELADRMRHEGVPCDVYWLDIEHMRGYRVFTWDPEKFPDPAALVDALADRGARLVTIVDPGVKVDPGWNLYDDAVARDLLCRTEGGDLFVGHVWPGDTTFPDFAAPEVRQWWSGLNAAHVASGLAGVWNDMNEPATGAIPPDRMRFDHTRAPHERFHNQYALLMAMGTTTGLRAARPDLRTFVLSRAGFAGIQRYSATWTGDNLATWEFLAQSIPMSTGLGLSGQPFVGSDIGGFAGDTTAELLTRWMQYGMLTPFARNHSMIDQVDQYPWSFGPEVLDRVREAVRLRYRLLPYLYAAFVEASATGMPVQRPLVLADQSDPELAHVDDAYLLGPHLLVAPALAPGVTERPVRLPAGRWLDWHVDAWYEGGREVEVPAPPDHAPLLVRAGAVIPMWTTAPPSTSGHHPDVVDLHLVVPPDGAGPVVSMLQEDDGLTTAADAGALWRTTLTVDREGPVVRVGAAVDGDGYPEHRRTAFRLVVHGAEVAGVTLDGTVAAADATGWLLPVGTAPFEAEVTLA</sequence>
<accession>A0ABT9DDC2</accession>
<evidence type="ECO:0000259" key="7">
    <source>
        <dbReference type="Pfam" id="PF21365"/>
    </source>
</evidence>
<evidence type="ECO:0000259" key="6">
    <source>
        <dbReference type="Pfam" id="PF13802"/>
    </source>
</evidence>
<dbReference type="InterPro" id="IPR025887">
    <property type="entry name" value="Glyco_hydro_31_N_dom"/>
</dbReference>
<evidence type="ECO:0000256" key="1">
    <source>
        <dbReference type="ARBA" id="ARBA00007806"/>
    </source>
</evidence>
<dbReference type="Pfam" id="PF13802">
    <property type="entry name" value="Gal_mutarotas_2"/>
    <property type="match status" value="1"/>
</dbReference>
<dbReference type="InterPro" id="IPR013780">
    <property type="entry name" value="Glyco_hydro_b"/>
</dbReference>
<evidence type="ECO:0000256" key="2">
    <source>
        <dbReference type="ARBA" id="ARBA00022801"/>
    </source>
</evidence>
<feature type="domain" description="Glycosyl hydrolase family 31 C-terminal" evidence="7">
    <location>
        <begin position="592"/>
        <end position="678"/>
    </location>
</feature>
<dbReference type="InterPro" id="IPR048395">
    <property type="entry name" value="Glyco_hydro_31_C"/>
</dbReference>
<feature type="domain" description="Glycoside hydrolase family 31 TIM barrel" evidence="5">
    <location>
        <begin position="264"/>
        <end position="583"/>
    </location>
</feature>
<dbReference type="GO" id="GO:0016787">
    <property type="term" value="F:hydrolase activity"/>
    <property type="evidence" value="ECO:0007669"/>
    <property type="project" value="UniProtKB-KW"/>
</dbReference>
<dbReference type="PROSITE" id="PS00129">
    <property type="entry name" value="GLYCOSYL_HYDROL_F31_1"/>
    <property type="match status" value="1"/>
</dbReference>
<dbReference type="RefSeq" id="WP_304600614.1">
    <property type="nucleotide sequence ID" value="NZ_JAUQYP010000001.1"/>
</dbReference>
<organism evidence="8 9">
    <name type="scientific">Actinotalea lenta</name>
    <dbReference type="NCBI Taxonomy" id="3064654"/>
    <lineage>
        <taxon>Bacteria</taxon>
        <taxon>Bacillati</taxon>
        <taxon>Actinomycetota</taxon>
        <taxon>Actinomycetes</taxon>
        <taxon>Micrococcales</taxon>
        <taxon>Cellulomonadaceae</taxon>
        <taxon>Actinotalea</taxon>
    </lineage>
</organism>
<dbReference type="SUPFAM" id="SSF74650">
    <property type="entry name" value="Galactose mutarotase-like"/>
    <property type="match status" value="1"/>
</dbReference>
<keyword evidence="9" id="KW-1185">Reference proteome</keyword>
<dbReference type="InterPro" id="IPR030458">
    <property type="entry name" value="Glyco_hydro_31_AS"/>
</dbReference>
<keyword evidence="2 4" id="KW-0378">Hydrolase</keyword>
<gene>
    <name evidence="8" type="ORF">Q6348_07170</name>
</gene>
<reference evidence="8 9" key="1">
    <citation type="submission" date="2023-07" db="EMBL/GenBank/DDBJ databases">
        <title>Description of novel actinomycetes strains, isolated from tidal flat sediment.</title>
        <authorList>
            <person name="Lu C."/>
        </authorList>
    </citation>
    <scope>NUCLEOTIDE SEQUENCE [LARGE SCALE GENOMIC DNA]</scope>
    <source>
        <strain evidence="8 9">SYSU T00b441</strain>
    </source>
</reference>
<name>A0ABT9DDC2_9CELL</name>
<dbReference type="Pfam" id="PF01055">
    <property type="entry name" value="Glyco_hydro_31_2nd"/>
    <property type="match status" value="1"/>
</dbReference>
<evidence type="ECO:0000259" key="5">
    <source>
        <dbReference type="Pfam" id="PF01055"/>
    </source>
</evidence>
<keyword evidence="3 4" id="KW-0326">Glycosidase</keyword>
<proteinExistence type="inferred from homology"/>